<feature type="compositionally biased region" description="Acidic residues" evidence="2">
    <location>
        <begin position="3092"/>
        <end position="3104"/>
    </location>
</feature>
<accession>A0A918R8N5</accession>
<evidence type="ECO:0000313" key="4">
    <source>
        <dbReference type="EMBL" id="GGZ89648.1"/>
    </source>
</evidence>
<dbReference type="GO" id="GO:0006304">
    <property type="term" value="P:DNA modification"/>
    <property type="evidence" value="ECO:0007669"/>
    <property type="project" value="InterPro"/>
</dbReference>
<dbReference type="GO" id="GO:0009007">
    <property type="term" value="F:site-specific DNA-methyltransferase (adenine-specific) activity"/>
    <property type="evidence" value="ECO:0007669"/>
    <property type="project" value="UniProtKB-EC"/>
</dbReference>
<evidence type="ECO:0000256" key="1">
    <source>
        <dbReference type="SAM" id="Coils"/>
    </source>
</evidence>
<dbReference type="SUPFAM" id="SSF53335">
    <property type="entry name" value="S-adenosyl-L-methionine-dependent methyltransferases"/>
    <property type="match status" value="1"/>
</dbReference>
<feature type="region of interest" description="Disordered" evidence="2">
    <location>
        <begin position="3079"/>
        <end position="3111"/>
    </location>
</feature>
<dbReference type="Pfam" id="PF04851">
    <property type="entry name" value="ResIII"/>
    <property type="match status" value="1"/>
</dbReference>
<dbReference type="Pfam" id="PF07669">
    <property type="entry name" value="Eco57I"/>
    <property type="match status" value="1"/>
</dbReference>
<dbReference type="GO" id="GO:0003677">
    <property type="term" value="F:DNA binding"/>
    <property type="evidence" value="ECO:0007669"/>
    <property type="project" value="InterPro"/>
</dbReference>
<dbReference type="InterPro" id="IPR027417">
    <property type="entry name" value="P-loop_NTPase"/>
</dbReference>
<feature type="compositionally biased region" description="Low complexity" evidence="2">
    <location>
        <begin position="2757"/>
        <end position="2767"/>
    </location>
</feature>
<dbReference type="PANTHER" id="PTHR41313:SF1">
    <property type="entry name" value="DNA METHYLASE ADENINE-SPECIFIC DOMAIN-CONTAINING PROTEIN"/>
    <property type="match status" value="1"/>
</dbReference>
<feature type="compositionally biased region" description="Polar residues" evidence="2">
    <location>
        <begin position="3649"/>
        <end position="3661"/>
    </location>
</feature>
<dbReference type="PROSITE" id="PS51194">
    <property type="entry name" value="HELICASE_CTER"/>
    <property type="match status" value="1"/>
</dbReference>
<name>A0A918R8N5_9ACTN</name>
<feature type="region of interest" description="Disordered" evidence="2">
    <location>
        <begin position="2757"/>
        <end position="2804"/>
    </location>
</feature>
<dbReference type="InterPro" id="IPR029063">
    <property type="entry name" value="SAM-dependent_MTases_sf"/>
</dbReference>
<dbReference type="GO" id="GO:0005524">
    <property type="term" value="F:ATP binding"/>
    <property type="evidence" value="ECO:0007669"/>
    <property type="project" value="InterPro"/>
</dbReference>
<dbReference type="InterPro" id="IPR011639">
    <property type="entry name" value="MethylTrfase_TaqI-like_dom"/>
</dbReference>
<gene>
    <name evidence="4" type="ORF">GCM10010371_56910</name>
</gene>
<dbReference type="InterPro" id="IPR001650">
    <property type="entry name" value="Helicase_C-like"/>
</dbReference>
<dbReference type="InterPro" id="IPR006935">
    <property type="entry name" value="Helicase/UvrB_N"/>
</dbReference>
<feature type="compositionally biased region" description="Acidic residues" evidence="2">
    <location>
        <begin position="2140"/>
        <end position="2155"/>
    </location>
</feature>
<dbReference type="SUPFAM" id="SSF52540">
    <property type="entry name" value="P-loop containing nucleoside triphosphate hydrolases"/>
    <property type="match status" value="2"/>
</dbReference>
<feature type="compositionally biased region" description="Basic and acidic residues" evidence="2">
    <location>
        <begin position="3056"/>
        <end position="3073"/>
    </location>
</feature>
<proteinExistence type="predicted"/>
<comment type="caution">
    <text evidence="4">The sequence shown here is derived from an EMBL/GenBank/DDBJ whole genome shotgun (WGS) entry which is preliminary data.</text>
</comment>
<reference evidence="4" key="2">
    <citation type="submission" date="2020-09" db="EMBL/GenBank/DDBJ databases">
        <authorList>
            <person name="Sun Q."/>
            <person name="Ohkuma M."/>
        </authorList>
    </citation>
    <scope>NUCLEOTIDE SEQUENCE</scope>
    <source>
        <strain evidence="4">JCM 4834</strain>
    </source>
</reference>
<evidence type="ECO:0000256" key="2">
    <source>
        <dbReference type="SAM" id="MobiDB-lite"/>
    </source>
</evidence>
<feature type="region of interest" description="Disordered" evidence="2">
    <location>
        <begin position="3055"/>
        <end position="3074"/>
    </location>
</feature>
<feature type="compositionally biased region" description="Low complexity" evidence="2">
    <location>
        <begin position="2475"/>
        <end position="2486"/>
    </location>
</feature>
<feature type="region of interest" description="Disordered" evidence="2">
    <location>
        <begin position="1716"/>
        <end position="1770"/>
    </location>
</feature>
<dbReference type="SMART" id="SM00487">
    <property type="entry name" value="DEXDc"/>
    <property type="match status" value="1"/>
</dbReference>
<dbReference type="InterPro" id="IPR014001">
    <property type="entry name" value="Helicase_ATP-bd"/>
</dbReference>
<feature type="region of interest" description="Disordered" evidence="2">
    <location>
        <begin position="3582"/>
        <end position="3722"/>
    </location>
</feature>
<feature type="compositionally biased region" description="Low complexity" evidence="2">
    <location>
        <begin position="2556"/>
        <end position="2576"/>
    </location>
</feature>
<feature type="coiled-coil region" evidence="1">
    <location>
        <begin position="1573"/>
        <end position="1607"/>
    </location>
</feature>
<feature type="compositionally biased region" description="Pro residues" evidence="2">
    <location>
        <begin position="3613"/>
        <end position="3631"/>
    </location>
</feature>
<feature type="region of interest" description="Disordered" evidence="2">
    <location>
        <begin position="2441"/>
        <end position="2576"/>
    </location>
</feature>
<dbReference type="GO" id="GO:0016787">
    <property type="term" value="F:hydrolase activity"/>
    <property type="evidence" value="ECO:0007669"/>
    <property type="project" value="InterPro"/>
</dbReference>
<dbReference type="PANTHER" id="PTHR41313">
    <property type="entry name" value="ADENINE-SPECIFIC METHYLTRANSFERASE"/>
    <property type="match status" value="1"/>
</dbReference>
<feature type="region of interest" description="Disordered" evidence="2">
    <location>
        <begin position="2075"/>
        <end position="2155"/>
    </location>
</feature>
<feature type="region of interest" description="Disordered" evidence="2">
    <location>
        <begin position="1854"/>
        <end position="1873"/>
    </location>
</feature>
<organism evidence="4 5">
    <name type="scientific">Streptomyces subrutilus</name>
    <dbReference type="NCBI Taxonomy" id="36818"/>
    <lineage>
        <taxon>Bacteria</taxon>
        <taxon>Bacillati</taxon>
        <taxon>Actinomycetota</taxon>
        <taxon>Actinomycetes</taxon>
        <taxon>Kitasatosporales</taxon>
        <taxon>Streptomycetaceae</taxon>
        <taxon>Streptomyces</taxon>
    </lineage>
</organism>
<reference evidence="4" key="1">
    <citation type="journal article" date="2014" name="Int. J. Syst. Evol. Microbiol.">
        <title>Complete genome sequence of Corynebacterium casei LMG S-19264T (=DSM 44701T), isolated from a smear-ripened cheese.</title>
        <authorList>
            <consortium name="US DOE Joint Genome Institute (JGI-PGF)"/>
            <person name="Walter F."/>
            <person name="Albersmeier A."/>
            <person name="Kalinowski J."/>
            <person name="Ruckert C."/>
        </authorList>
    </citation>
    <scope>NUCLEOTIDE SEQUENCE</scope>
    <source>
        <strain evidence="4">JCM 4834</strain>
    </source>
</reference>
<dbReference type="EMBL" id="BMVX01000028">
    <property type="protein sequence ID" value="GGZ89648.1"/>
    <property type="molecule type" value="Genomic_DNA"/>
</dbReference>
<keyword evidence="1" id="KW-0175">Coiled coil</keyword>
<feature type="compositionally biased region" description="Polar residues" evidence="2">
    <location>
        <begin position="1854"/>
        <end position="1869"/>
    </location>
</feature>
<feature type="compositionally biased region" description="Basic and acidic residues" evidence="2">
    <location>
        <begin position="2075"/>
        <end position="2091"/>
    </location>
</feature>
<dbReference type="Proteomes" id="UP000634660">
    <property type="component" value="Unassembled WGS sequence"/>
</dbReference>
<dbReference type="Gene3D" id="3.40.50.150">
    <property type="entry name" value="Vaccinia Virus protein VP39"/>
    <property type="match status" value="1"/>
</dbReference>
<feature type="domain" description="Helicase C-terminal" evidence="3">
    <location>
        <begin position="1207"/>
        <end position="1401"/>
    </location>
</feature>
<dbReference type="InterPro" id="IPR052933">
    <property type="entry name" value="DNA_Protect_Modify"/>
</dbReference>
<feature type="region of interest" description="Disordered" evidence="2">
    <location>
        <begin position="3941"/>
        <end position="3986"/>
    </location>
</feature>
<feature type="region of interest" description="Disordered" evidence="2">
    <location>
        <begin position="3782"/>
        <end position="3805"/>
    </location>
</feature>
<dbReference type="Gene3D" id="3.40.50.300">
    <property type="entry name" value="P-loop containing nucleotide triphosphate hydrolases"/>
    <property type="match status" value="2"/>
</dbReference>
<dbReference type="RefSeq" id="WP_189829026.1">
    <property type="nucleotide sequence ID" value="NZ_BMVX01000028.1"/>
</dbReference>
<sequence>MANVRALTTLALLDREERAATPEEQQVLAAWSGWGALPTVFAPKPADYEPGADRDTRGAAIRWLALDPVRQELRELLSDDEWADARRNTLNAHYTDPSLASAVWEGVRRLGFDGGHVLEPSAGSGIYIGLAPTDTAVPVEMTGVEVEAKTAGIARGLYPDATVVTAGFEDVAFTDGAFDAVVGNVPYGRYQRYDKVHNKDLRLSIHDHFVFKSLALTRPGGIVALITSRFTLDGKDPSARERMYELGDLVGAVRLPAGAHREAAGTDVVSDVLFLRRRPEGETPADARWLTASEQVLPGVGEPVVVNDYISAHPQYVLGELRTRIGPFGPEVTVAGERDAAAGLAEAAEAIASAARTAGLTATAVGGPGESRTVSVLPRPVLVTEYLTEGSLGLDTEGRPTIVEDGRPVELEVHPEQSERLIQLIGLKARTLALYEAEAASDQPGETPQLAEMRAELREAYRAYRKTNPPPGKPGQRRIFTPKEATERAALLGLASVPDHWKATTAFAFIDDDPDASLLFGLEVWDDRTGKATEQKVLHERVLEPRQIPDTAQTPEDAVTLAMEWDGGRLDMSRVASLLGVEEDEAALQVGHLAFRDPAQNGFWEPAARYLSGNVREKLKLARASAAEDPGYDPNVGALERVQPEDLTPAEIKARCGAPWIPVEDYQAFLNHLGFEHAEVRHAGGTLWEVRGAHGGDLARSEWGTLDRSAQDLMLTILRQADSTIQVTYRDNAGKVHVNQPATDAAREKARLIREAWDDWIWADPDRSERLAGIYNETFNALVLPDYDSSPLTLPGVGDWTMRPHQNAAIRRILSEPTALLAHVVGAGKTATMVGGVMELRRTGLARKPAIVVPNHMLRQIAREFREIYPNAKLLAISASDLNVKRRAKFMARVAGGDWDAVVMTHEAFNRVPLRPETQLAYVDAEMGSLREQLDAASAAGMHDRTIKQIENDLAAVEARMLKQVDDSASGAGIFLEDTGIDYLMVDEAHGYKNLRTISAIPGAGIQGSVKATKLHMVLGHLRETTGSGRVCTLATGTPIANSVTEAYVLKRYLAPDLLEEQGLSNFDSWAATFGEVVSALEPDAKGDGYKYKARFSRFFNVPELMAAYRSFSDVQTAEDLNLPTPPVLKGPDGQRGESIAFPVTGAQREFIRALPHQSWVREPGGVLKALGLGLRASLDMRLIGKDEEEGSKLPYAAEQIADIWRQTKDTVYPTSKDDPTPQKQPGGLQLVFLDEGTPGSAAANPVDLYDSLREQLVEQGVPRQEIRFVHEASTDRKKEKLFSDCRAGRVSVLVGSTEKMGTGTNIQDRCVALHHLSYPWRPADMAQRDGRVERQGNLNAPWIEGTPDHVRIFYYVTSGSFDEFRLNALARKARFIAQIQRKNFSLREIEDIGEEALNLGMLSALASGDPAILQLAEATADRARMQGLARTWNRQQDSRVQTIKDLDEYIARATTTLAGMREAIPLRRPTAGDAFALTVDGRTLRGRDTAAAALGTRMVVLARDTSLRSGERVPVGQLGGLPFHGEVSYDYSGRRQLKLRFAWGHTVPLGHRDDRAQWQATSVTESNARGAIVSLENFLTKLEEDADKLEREIATQQGHRADAANNLRPYEANPYSIQARSKEREEKLLSQLVIINEKKTTLAEKIEKAAGNAQPADTDQLQEFGEKADELRTLIADEHAIQKRATDANAQEIPATTKGAAAAPGELPLVVEAATAENNPPSAGPRRARGSDRPEEDPAQAPAASASGTPAAEPSTPPATAGDPSAEDPWETAVRELTAGGLLDQRVTTWARANDVDGLAIPLAKWADSHLGDRWDDLDTNDWPEWVVRYFQSSPETRKQVVSRVAEAVHAAVQQSDVEPNPASSTSDLPAAGREMTIAEIADLLRRRPSAATDAGEPTRSIETGEVMPEGGVETAPDDPEIANVRRAWLQSQDWWVKAAAEGRSGQRLHLAPTPGYILIERTATVAEGWEVVPAAGQRLKIGSYTGIASWDSGERDHAEAFAARLDQALRGQDGTPFLWPPPRKWRSAEGHKLDRVIAEVRAACDRERGIDSSPGINQAVVLADRDAQAQAAAEEKKAAAGAKRAEAKAAKTAADQQPEPGSATAAAEPHADPDSPGTAKPKPPRSKPSPDAPAGGSEEPEPETDTEDEAEQDADDLAARVEAGEELIVITPDGPGRLVALHGDSALVSTDTAGTRVWHRSELHRPGFPDAPLIDPADLAKRRQNEADAAQAATPAGIVMRYPHYRRLRDLDIEAGHGTIVERAVVDWDGEVHNPGQVVGWVRARIGDNGKRYWWGQDADGGPPDDMPFHENLPAKAGLPAIRAAGHVRTDMRPASMTGHTRVITPPYAVREIKLTTAQVALLRTLPLVGGYPDGSELPTPPWVGEHRRYVMSVAQMQALRLAAETAADTCDTTTSTGRRSRKVLLNAADKLHFEEYETARRRASIPPIGEPDPYAGPYTPPPPRPEPEAAERIAPPAEAQEAALDNEERDASAVQPAPPAREQVPEQGPTTPAEEAPVEEQDQAELPGMADAPDARGDSVPVDVPARPRPEPEATAAASSSAEPGVPSAGAAGFTASAAPDNVARRFAPQDRVFHDAMRYVVESVSPDGTVIRTVTGQDLPGADVVAEADMPPVTTEDLAEGWWRYTYEGRSYTATTLPPDLARAHPTAVLNTLIVDENGLLVGRAFGRPHESAIIWAHAHPGVPHPHVAEWLGATPTPWPDHTPAEIEHITAGPPPPEPDASDVGTVFPAGAAAAESATVSDARPAAGDATVPAPAPTASDVEEPVTHDTGPGEAETGGDPVVAAADDLEEHDMTVMPGTEPVAPDVEDPPEPERYIETSALGADPQFTLRLYGWDGRPPESGELFYLETAVAVVRPSQGGGWFARLSAEGLPGDVTSLVATPFQAAHEGAVYFSSLTAVPFGEPIPDAQPQGRLSRADVVRTTFRDTASMHRDLITTASARAWPTTYGSNPQLQNLVERLFEMQSAMVDAVGARRMAADLEAVDQAATVLRGTLSEDPEAPERQHMGYRIAHLLYDTARLQSHLHGALEATRAEREQQQAPSADRDAAVEPAVAFTDPPEPQPEPDMPPDPEMELEADLPEPPPEQYVRTTALDEDARFSLRMSGEVGQDPDYGAVLHEQAEFAIVRYSAAGGWYAQITDPAIDLDVTPPVATPQEAAHHSAILYSIGYGVEYGEAPVPAQDTETATRADVVRAEMADLASRHHGPIAEAAARAWPTTHEQNPYLHAVTDALARLASAPDEAPNANLMKDQLVAADDAAVDWFASLPREGGPERRHMRLPLSYLARDARRLEARLQATVAAVRQEREALRQAAGPETVPTVAPAAEVVQSEQPPRATAVIPLPTDPYYRLHLSGPAGQEYDHGELVAGEEGVADVRRTTDGWYGRLGDFDMAPDVTTSSATPEAAAHKAAILASGLTGRPYGAPAEAAQDTVLSTRAEILRDEMRAIATHHRAEISAAAFRAWPAGSDEAAGQLDELNRRLDAMTAAVEQRPGAREMTAQLDDTQEAASQVFDWLGTLADNEAIRLHMAFPLAHLLYDSGRLHRRVEATAAAVQAERAEVADQQWSTEASEPAPTAPDQELGTSASPEPIPPQPIPAVPEPAPAPDLPVAVGDRPEAEAKPATAPSSEDSAESVASPSAVDDISTTPVPAGREQEAVVPEQPEPDPPSVGEPAPAEPDGEATSDADLPLWAGPNPDDVTSYEADAADSDLLSDLSVLQEAVAVLASGGVPHDFREALHDELTALEQALEGPVAVQPADAAAEEDAPGDPLGDGTSGAFPRQDGAAVNRALAAADQHQAVLQATPEWQEIQTVRGAVRNLWEAIKRQTGKHFQQFMGDGRVQAWWKKTSIRICERIADLATRAADRLRDQAPEPAACMERLHEAADRYGLSDVSPRGEESELQKRMRVLGDGLAASQVKVNAARSRSTTVRKPPKPRGVPADQPGHLRRTAADPRRGPRQGR</sequence>
<protein>
    <recommendedName>
        <fullName evidence="3">Helicase C-terminal domain-containing protein</fullName>
    </recommendedName>
</protein>
<evidence type="ECO:0000313" key="5">
    <source>
        <dbReference type="Proteomes" id="UP000634660"/>
    </source>
</evidence>
<feature type="compositionally biased region" description="Low complexity" evidence="2">
    <location>
        <begin position="1740"/>
        <end position="1762"/>
    </location>
</feature>
<evidence type="ECO:0000259" key="3">
    <source>
        <dbReference type="PROSITE" id="PS51194"/>
    </source>
</evidence>